<evidence type="ECO:0000313" key="2">
    <source>
        <dbReference type="EMBL" id="OXA83530.1"/>
    </source>
</evidence>
<dbReference type="EMBL" id="MUGW01000078">
    <property type="protein sequence ID" value="OXA83530.1"/>
    <property type="molecule type" value="Genomic_DNA"/>
</dbReference>
<reference evidence="2 3" key="1">
    <citation type="submission" date="2016-11" db="EMBL/GenBank/DDBJ databases">
        <title>Whole genomes of Flavobacteriaceae.</title>
        <authorList>
            <person name="Stine C."/>
            <person name="Li C."/>
            <person name="Tadesse D."/>
        </authorList>
    </citation>
    <scope>NUCLEOTIDE SEQUENCE [LARGE SCALE GENOMIC DNA]</scope>
    <source>
        <strain evidence="2 3">DSM 18292</strain>
    </source>
</reference>
<organism evidence="2 3">
    <name type="scientific">Flavobacterium hercynium</name>
    <dbReference type="NCBI Taxonomy" id="387094"/>
    <lineage>
        <taxon>Bacteria</taxon>
        <taxon>Pseudomonadati</taxon>
        <taxon>Bacteroidota</taxon>
        <taxon>Flavobacteriia</taxon>
        <taxon>Flavobacteriales</taxon>
        <taxon>Flavobacteriaceae</taxon>
        <taxon>Flavobacterium</taxon>
    </lineage>
</organism>
<protein>
    <submittedName>
        <fullName evidence="2">Uncharacterized protein</fullName>
    </submittedName>
</protein>
<keyword evidence="3" id="KW-1185">Reference proteome</keyword>
<feature type="transmembrane region" description="Helical" evidence="1">
    <location>
        <begin position="55"/>
        <end position="73"/>
    </location>
</feature>
<keyword evidence="1" id="KW-1133">Transmembrane helix</keyword>
<keyword evidence="1" id="KW-0472">Membrane</keyword>
<dbReference type="AlphaFoldDB" id="A0A226GQA6"/>
<comment type="caution">
    <text evidence="2">The sequence shown here is derived from an EMBL/GenBank/DDBJ whole genome shotgun (WGS) entry which is preliminary data.</text>
</comment>
<proteinExistence type="predicted"/>
<gene>
    <name evidence="2" type="ORF">B0A66_22250</name>
</gene>
<evidence type="ECO:0000313" key="3">
    <source>
        <dbReference type="Proteomes" id="UP000198345"/>
    </source>
</evidence>
<accession>A0A226GQA6</accession>
<keyword evidence="1" id="KW-0812">Transmembrane</keyword>
<feature type="transmembrane region" description="Helical" evidence="1">
    <location>
        <begin position="6"/>
        <end position="22"/>
    </location>
</feature>
<evidence type="ECO:0000256" key="1">
    <source>
        <dbReference type="SAM" id="Phobius"/>
    </source>
</evidence>
<name>A0A226GQA6_9FLAO</name>
<feature type="transmembrane region" description="Helical" evidence="1">
    <location>
        <begin position="94"/>
        <end position="116"/>
    </location>
</feature>
<dbReference type="Proteomes" id="UP000198345">
    <property type="component" value="Unassembled WGS sequence"/>
</dbReference>
<feature type="transmembrane region" description="Helical" evidence="1">
    <location>
        <begin position="31"/>
        <end position="49"/>
    </location>
</feature>
<sequence length="126" mass="14983">MTIKILYSAFILFLNFSIYKGIQKRSINTKQLFALAIFAMTILILNFKFEALSNKLILFLVPFSFSIFVLDFFKNTIDVYEKSDLLVKQKIERFKFLMINIMLPILITIYQLLMIWSEKLFSQMIK</sequence>